<dbReference type="AlphaFoldDB" id="A0A2N5N0F7"/>
<keyword evidence="1" id="KW-0812">Transmembrane</keyword>
<evidence type="ECO:0000259" key="2">
    <source>
        <dbReference type="Pfam" id="PF19124"/>
    </source>
</evidence>
<dbReference type="Pfam" id="PF19124">
    <property type="entry name" value="DUF5808"/>
    <property type="match status" value="1"/>
</dbReference>
<feature type="transmembrane region" description="Helical" evidence="1">
    <location>
        <begin position="157"/>
        <end position="179"/>
    </location>
</feature>
<organism evidence="3 4">
    <name type="scientific">Paenibacillus pasadenensis</name>
    <dbReference type="NCBI Taxonomy" id="217090"/>
    <lineage>
        <taxon>Bacteria</taxon>
        <taxon>Bacillati</taxon>
        <taxon>Bacillota</taxon>
        <taxon>Bacilli</taxon>
        <taxon>Bacillales</taxon>
        <taxon>Paenibacillaceae</taxon>
        <taxon>Paenibacillus</taxon>
    </lineage>
</organism>
<keyword evidence="1" id="KW-1133">Transmembrane helix</keyword>
<dbReference type="RefSeq" id="WP_240479034.1">
    <property type="nucleotide sequence ID" value="NZ_BIMM01000006.1"/>
</dbReference>
<proteinExistence type="predicted"/>
<evidence type="ECO:0000256" key="1">
    <source>
        <dbReference type="SAM" id="Phobius"/>
    </source>
</evidence>
<name>A0A2N5N0F7_9BACL</name>
<gene>
    <name evidence="3" type="ORF">B8V81_2245</name>
</gene>
<keyword evidence="4" id="KW-1185">Reference proteome</keyword>
<keyword evidence="1" id="KW-0472">Membrane</keyword>
<sequence>MYASMLGTYLPQAAYRHGMRFAVALPPEAASHPELEAASARFRREMKTAALGMALALIPLYALYDWIAFQSLYFVAWLLAFVLLLVRPFRRAFRTTLALKRREGWSAPTARPGKPEEEDEWWANGFTYHNPHDSAVFVAKRVGIGMTVNSASRGGKWFLGVTLGLAAAVLGLACALLLVSELVSPKLELAEKQVRIDYPLHSASFDLGEVAELSLTDEIPRGAKLSGEATGKVLRGSFRLRELGKAQLFVYRDRPPYIRFRLDGRYVYYNEEDPARTRELYERLQGSR</sequence>
<feature type="transmembrane region" description="Helical" evidence="1">
    <location>
        <begin position="48"/>
        <end position="64"/>
    </location>
</feature>
<evidence type="ECO:0000313" key="4">
    <source>
        <dbReference type="Proteomes" id="UP000234789"/>
    </source>
</evidence>
<evidence type="ECO:0000313" key="3">
    <source>
        <dbReference type="EMBL" id="PLT43814.1"/>
    </source>
</evidence>
<accession>A0A2N5N0F7</accession>
<dbReference type="Proteomes" id="UP000234789">
    <property type="component" value="Unassembled WGS sequence"/>
</dbReference>
<dbReference type="InterPro" id="IPR043831">
    <property type="entry name" value="DUF5808"/>
</dbReference>
<feature type="transmembrane region" description="Helical" evidence="1">
    <location>
        <begin position="70"/>
        <end position="86"/>
    </location>
</feature>
<protein>
    <submittedName>
        <fullName evidence="3">Putative membrane protein</fullName>
    </submittedName>
</protein>
<feature type="domain" description="DUF5808" evidence="2">
    <location>
        <begin position="131"/>
        <end position="156"/>
    </location>
</feature>
<reference evidence="3 4" key="1">
    <citation type="submission" date="2017-05" db="EMBL/GenBank/DDBJ databases">
        <title>Functional genome analysis of Paenibacillus pasadenensis strain R16: insights on endophytic life style and antifungal activity.</title>
        <authorList>
            <person name="Passera A."/>
            <person name="Marcolungo L."/>
            <person name="Casati P."/>
            <person name="Brasca M."/>
            <person name="Quaglino F."/>
            <person name="Delledonne M."/>
        </authorList>
    </citation>
    <scope>NUCLEOTIDE SEQUENCE [LARGE SCALE GENOMIC DNA]</scope>
    <source>
        <strain evidence="3 4">R16</strain>
    </source>
</reference>
<dbReference type="EMBL" id="NFEZ01000004">
    <property type="protein sequence ID" value="PLT43814.1"/>
    <property type="molecule type" value="Genomic_DNA"/>
</dbReference>
<comment type="caution">
    <text evidence="3">The sequence shown here is derived from an EMBL/GenBank/DDBJ whole genome shotgun (WGS) entry which is preliminary data.</text>
</comment>